<dbReference type="EMBL" id="UINC01001991">
    <property type="protein sequence ID" value="SUZ91637.1"/>
    <property type="molecule type" value="Genomic_DNA"/>
</dbReference>
<dbReference type="Gene3D" id="3.90.850.10">
    <property type="entry name" value="Fumarylacetoacetase-like, C-terminal domain"/>
    <property type="match status" value="1"/>
</dbReference>
<name>A0A381RP12_9ZZZZ</name>
<organism evidence="1">
    <name type="scientific">marine metagenome</name>
    <dbReference type="NCBI Taxonomy" id="408172"/>
    <lineage>
        <taxon>unclassified sequences</taxon>
        <taxon>metagenomes</taxon>
        <taxon>ecological metagenomes</taxon>
    </lineage>
</organism>
<dbReference type="InterPro" id="IPR050772">
    <property type="entry name" value="Hydratase-Decarb/MhpD_sf"/>
</dbReference>
<evidence type="ECO:0000313" key="1">
    <source>
        <dbReference type="EMBL" id="SUZ91637.1"/>
    </source>
</evidence>
<sequence length="312" mass="33928">MTDSSRLVGSIVLSLGTLCLGTCTPTSNTLDSAPSGSSETDIASDLARMADQFLTVQELDPFLYGLTEVEAYRWQAEFITALQPHLGRIIGYKTGGHDTGPPNPNFPAHGIRGVLLEGMLHPSGASVTPNDVVWGFLEADFAVRVGDESINTAETDLEFLSSLDAVIPFIEIPDPAFRNNQRSPTGSIVTNMASRYAFAGEPIPIKPTLAWIEMLNTMTFAVHDEHGTEIGSGTLDGHYQPLTVVRWLRDHLRTFGLLLEPGHLLSLGTININRQLKAGSPQGSPAYRSNQYRLSYYGLSEGSRTVVVNIER</sequence>
<dbReference type="SUPFAM" id="SSF56529">
    <property type="entry name" value="FAH"/>
    <property type="match status" value="1"/>
</dbReference>
<dbReference type="InterPro" id="IPR036663">
    <property type="entry name" value="Fumarylacetoacetase_C_sf"/>
</dbReference>
<reference evidence="1" key="1">
    <citation type="submission" date="2018-05" db="EMBL/GenBank/DDBJ databases">
        <authorList>
            <person name="Lanie J.A."/>
            <person name="Ng W.-L."/>
            <person name="Kazmierczak K.M."/>
            <person name="Andrzejewski T.M."/>
            <person name="Davidsen T.M."/>
            <person name="Wayne K.J."/>
            <person name="Tettelin H."/>
            <person name="Glass J.I."/>
            <person name="Rusch D."/>
            <person name="Podicherti R."/>
            <person name="Tsui H.-C.T."/>
            <person name="Winkler M.E."/>
        </authorList>
    </citation>
    <scope>NUCLEOTIDE SEQUENCE</scope>
</reference>
<dbReference type="GO" id="GO:0005737">
    <property type="term" value="C:cytoplasm"/>
    <property type="evidence" value="ECO:0007669"/>
    <property type="project" value="TreeGrafter"/>
</dbReference>
<dbReference type="PANTHER" id="PTHR30143:SF0">
    <property type="entry name" value="2-KETO-4-PENTENOATE HYDRATASE"/>
    <property type="match status" value="1"/>
</dbReference>
<dbReference type="GO" id="GO:0008684">
    <property type="term" value="F:2-oxopent-4-enoate hydratase activity"/>
    <property type="evidence" value="ECO:0007669"/>
    <property type="project" value="TreeGrafter"/>
</dbReference>
<accession>A0A381RP12</accession>
<evidence type="ECO:0008006" key="2">
    <source>
        <dbReference type="Google" id="ProtNLM"/>
    </source>
</evidence>
<proteinExistence type="predicted"/>
<dbReference type="AlphaFoldDB" id="A0A381RP12"/>
<gene>
    <name evidence="1" type="ORF">METZ01_LOCUS44491</name>
</gene>
<protein>
    <recommendedName>
        <fullName evidence="2">Fumarylacetoacetase-like C-terminal domain-containing protein</fullName>
    </recommendedName>
</protein>
<dbReference type="PANTHER" id="PTHR30143">
    <property type="entry name" value="ACID HYDRATASE"/>
    <property type="match status" value="1"/>
</dbReference>